<dbReference type="AlphaFoldDB" id="A0A1W0CU39"/>
<dbReference type="InterPro" id="IPR036565">
    <property type="entry name" value="Mur-like_cat_sf"/>
</dbReference>
<comment type="function">
    <text evidence="2">Functions in two distinct reactions of the de novo folate biosynthetic pathway. Catalyzes the addition of a glutamate residue to dihydropteroate (7,8-dihydropteroate or H2Pte) to form dihydrofolate (7,8-dihydrofolate monoglutamate or H2Pte-Glu). Also catalyzes successive additions of L-glutamate to tetrahydrofolate or 10-formyltetrahydrofolate or 5,10-methylenetetrahydrofolate, leading to folylpolyglutamate derivatives.</text>
</comment>
<dbReference type="EMBL" id="MUKV01000016">
    <property type="protein sequence ID" value="OQS38198.1"/>
    <property type="molecule type" value="Genomic_DNA"/>
</dbReference>
<dbReference type="GO" id="GO:0046656">
    <property type="term" value="P:folic acid biosynthetic process"/>
    <property type="evidence" value="ECO:0007669"/>
    <property type="project" value="UniProtKB-KW"/>
</dbReference>
<evidence type="ECO:0000256" key="19">
    <source>
        <dbReference type="ARBA" id="ARBA00047493"/>
    </source>
</evidence>
<dbReference type="Pfam" id="PF02875">
    <property type="entry name" value="Mur_ligase_C"/>
    <property type="match status" value="1"/>
</dbReference>
<evidence type="ECO:0000256" key="4">
    <source>
        <dbReference type="ARBA" id="ARBA00005150"/>
    </source>
</evidence>
<dbReference type="GO" id="GO:0005524">
    <property type="term" value="F:ATP binding"/>
    <property type="evidence" value="ECO:0007669"/>
    <property type="project" value="UniProtKB-KW"/>
</dbReference>
<dbReference type="GO" id="GO:0046872">
    <property type="term" value="F:metal ion binding"/>
    <property type="evidence" value="ECO:0007669"/>
    <property type="project" value="UniProtKB-KW"/>
</dbReference>
<comment type="catalytic activity">
    <reaction evidence="19">
        <text>(6S)-5,6,7,8-tetrahydrofolyl-(gamma-L-Glu)(n) + L-glutamate + ATP = (6S)-5,6,7,8-tetrahydrofolyl-(gamma-L-Glu)(n+1) + ADP + phosphate + H(+)</text>
        <dbReference type="Rhea" id="RHEA:10580"/>
        <dbReference type="Rhea" id="RHEA-COMP:14738"/>
        <dbReference type="Rhea" id="RHEA-COMP:14740"/>
        <dbReference type="ChEBI" id="CHEBI:15378"/>
        <dbReference type="ChEBI" id="CHEBI:29985"/>
        <dbReference type="ChEBI" id="CHEBI:30616"/>
        <dbReference type="ChEBI" id="CHEBI:43474"/>
        <dbReference type="ChEBI" id="CHEBI:141005"/>
        <dbReference type="ChEBI" id="CHEBI:456216"/>
        <dbReference type="EC" id="6.3.2.17"/>
    </reaction>
</comment>
<dbReference type="Gene3D" id="3.90.190.20">
    <property type="entry name" value="Mur ligase, C-terminal domain"/>
    <property type="match status" value="1"/>
</dbReference>
<dbReference type="GO" id="GO:0005737">
    <property type="term" value="C:cytoplasm"/>
    <property type="evidence" value="ECO:0007669"/>
    <property type="project" value="TreeGrafter"/>
</dbReference>
<evidence type="ECO:0000256" key="6">
    <source>
        <dbReference type="ARBA" id="ARBA00011245"/>
    </source>
</evidence>
<dbReference type="NCBIfam" id="NF008101">
    <property type="entry name" value="PRK10846.1"/>
    <property type="match status" value="1"/>
</dbReference>
<dbReference type="GO" id="GO:0004326">
    <property type="term" value="F:tetrahydrofolylpolyglutamate synthase activity"/>
    <property type="evidence" value="ECO:0007669"/>
    <property type="project" value="UniProtKB-EC"/>
</dbReference>
<keyword evidence="10 23" id="KW-0436">Ligase</keyword>
<evidence type="ECO:0000256" key="10">
    <source>
        <dbReference type="ARBA" id="ARBA00022598"/>
    </source>
</evidence>
<comment type="catalytic activity">
    <reaction evidence="22">
        <text>7,8-dihydropteroate + L-glutamate + ATP = 7,8-dihydrofolate + ADP + phosphate + H(+)</text>
        <dbReference type="Rhea" id="RHEA:23584"/>
        <dbReference type="ChEBI" id="CHEBI:15378"/>
        <dbReference type="ChEBI" id="CHEBI:17839"/>
        <dbReference type="ChEBI" id="CHEBI:29985"/>
        <dbReference type="ChEBI" id="CHEBI:30616"/>
        <dbReference type="ChEBI" id="CHEBI:43474"/>
        <dbReference type="ChEBI" id="CHEBI:57451"/>
        <dbReference type="ChEBI" id="CHEBI:456216"/>
        <dbReference type="EC" id="6.3.2.12"/>
    </reaction>
</comment>
<dbReference type="FunFam" id="3.40.1190.10:FF:000004">
    <property type="entry name" value="Dihydrofolate synthase/folylpolyglutamate synthase"/>
    <property type="match status" value="1"/>
</dbReference>
<dbReference type="GO" id="GO:0008841">
    <property type="term" value="F:dihydrofolate synthase activity"/>
    <property type="evidence" value="ECO:0007669"/>
    <property type="project" value="UniProtKB-EC"/>
</dbReference>
<dbReference type="RefSeq" id="WP_043631810.1">
    <property type="nucleotide sequence ID" value="NZ_CP109905.1"/>
</dbReference>
<comment type="caution">
    <text evidence="26">The sequence shown here is derived from an EMBL/GenBank/DDBJ whole genome shotgun (WGS) entry which is preliminary data.</text>
</comment>
<dbReference type="NCBIfam" id="TIGR01499">
    <property type="entry name" value="folC"/>
    <property type="match status" value="1"/>
</dbReference>
<comment type="similarity">
    <text evidence="5 23">Belongs to the folylpolyglutamate synthase family.</text>
</comment>
<evidence type="ECO:0000256" key="5">
    <source>
        <dbReference type="ARBA" id="ARBA00008276"/>
    </source>
</evidence>
<dbReference type="UniPathway" id="UPA00077">
    <property type="reaction ID" value="UER00157"/>
</dbReference>
<evidence type="ECO:0000256" key="14">
    <source>
        <dbReference type="ARBA" id="ARBA00022842"/>
    </source>
</evidence>
<evidence type="ECO:0000256" key="17">
    <source>
        <dbReference type="ARBA" id="ARBA00030592"/>
    </source>
</evidence>
<comment type="catalytic activity">
    <reaction evidence="21">
        <text>(6R)-5,10-methylenetetrahydrofolyl-(gamma-L-Glu)(n) + L-glutamate + ATP = (6R)-5,10-methylenetetrahydrofolyl-(gamma-L-Glu)(n+1) + ADP + phosphate + H(+)</text>
        <dbReference type="Rhea" id="RHEA:51912"/>
        <dbReference type="Rhea" id="RHEA-COMP:13257"/>
        <dbReference type="Rhea" id="RHEA-COMP:13258"/>
        <dbReference type="ChEBI" id="CHEBI:15378"/>
        <dbReference type="ChEBI" id="CHEBI:29985"/>
        <dbReference type="ChEBI" id="CHEBI:30616"/>
        <dbReference type="ChEBI" id="CHEBI:43474"/>
        <dbReference type="ChEBI" id="CHEBI:136572"/>
        <dbReference type="ChEBI" id="CHEBI:456216"/>
        <dbReference type="EC" id="6.3.2.17"/>
    </reaction>
</comment>
<evidence type="ECO:0000256" key="12">
    <source>
        <dbReference type="ARBA" id="ARBA00022741"/>
    </source>
</evidence>
<proteinExistence type="inferred from homology"/>
<comment type="pathway">
    <text evidence="4">Cofactor biosynthesis; tetrahydrofolylpolyglutamate biosynthesis.</text>
</comment>
<keyword evidence="11" id="KW-0479">Metal-binding</keyword>
<evidence type="ECO:0000256" key="2">
    <source>
        <dbReference type="ARBA" id="ARBA00002714"/>
    </source>
</evidence>
<dbReference type="InterPro" id="IPR001645">
    <property type="entry name" value="Folylpolyglutamate_synth"/>
</dbReference>
<keyword evidence="13 23" id="KW-0067">ATP-binding</keyword>
<name>A0A1W0CU39_9NEIS</name>
<dbReference type="EC" id="6.3.2.12" evidence="7"/>
<evidence type="ECO:0000256" key="9">
    <source>
        <dbReference type="ARBA" id="ARBA00019357"/>
    </source>
</evidence>
<comment type="cofactor">
    <cofactor evidence="1">
        <name>Mg(2+)</name>
        <dbReference type="ChEBI" id="CHEBI:18420"/>
    </cofactor>
</comment>
<sequence length="422" mass="45813">MTGHKTLAEWLSWQESLHATAIDMGLARVERVRAAMKLQPSCPVVMVAGTNGKGSVCAMLSAMLRCAGFKVGTYTSPHILRYNERIAIDLAPASDERIVASFEAIDAARGDTSLTYFEFGTLAAVHSFVAEKVDVIVLEVGLGGRLDAVNIFEPDVSVVVSVDIDHQAILGDNREDIGFEKAGIYRAGKPALCADPNPPRRLIEHARAIGADLKLYGPDFGYQRMDNQWSFHMGDAHRHALPLPALRGGYQMINASAALAALECLKPRLPVSLGAVKRGLLEVEWPGRFQVLPGRPAVVLDVGHNPHAVKAMTASLKQLPFARNRLAVFSMLEDKDLEQVASLAREEFDAWFVGGLDMPRGQSGERIAARLAEMGIARVQSFATVAQAWSAALSQAEESDRIVVFGSFHTVAEVMEARQHPA</sequence>
<evidence type="ECO:0000256" key="11">
    <source>
        <dbReference type="ARBA" id="ARBA00022723"/>
    </source>
</evidence>
<comment type="subunit">
    <text evidence="6">Monomer.</text>
</comment>
<evidence type="ECO:0000256" key="23">
    <source>
        <dbReference type="PIRNR" id="PIRNR001563"/>
    </source>
</evidence>
<dbReference type="EC" id="6.3.2.17" evidence="8"/>
<dbReference type="Proteomes" id="UP000192721">
    <property type="component" value="Unassembled WGS sequence"/>
</dbReference>
<organism evidence="26 27">
    <name type="scientific">Chromobacterium haemolyticum</name>
    <dbReference type="NCBI Taxonomy" id="394935"/>
    <lineage>
        <taxon>Bacteria</taxon>
        <taxon>Pseudomonadati</taxon>
        <taxon>Pseudomonadota</taxon>
        <taxon>Betaproteobacteria</taxon>
        <taxon>Neisseriales</taxon>
        <taxon>Chromobacteriaceae</taxon>
        <taxon>Chromobacterium</taxon>
    </lineage>
</organism>
<evidence type="ECO:0000256" key="16">
    <source>
        <dbReference type="ARBA" id="ARBA00030048"/>
    </source>
</evidence>
<gene>
    <name evidence="26" type="ORF">B0T45_13130</name>
</gene>
<evidence type="ECO:0000256" key="21">
    <source>
        <dbReference type="ARBA" id="ARBA00049035"/>
    </source>
</evidence>
<evidence type="ECO:0000256" key="18">
    <source>
        <dbReference type="ARBA" id="ARBA00032510"/>
    </source>
</evidence>
<dbReference type="Pfam" id="PF08245">
    <property type="entry name" value="Mur_ligase_M"/>
    <property type="match status" value="1"/>
</dbReference>
<evidence type="ECO:0000256" key="15">
    <source>
        <dbReference type="ARBA" id="ARBA00022909"/>
    </source>
</evidence>
<dbReference type="SUPFAM" id="SSF53623">
    <property type="entry name" value="MurD-like peptide ligases, catalytic domain"/>
    <property type="match status" value="1"/>
</dbReference>
<evidence type="ECO:0000256" key="7">
    <source>
        <dbReference type="ARBA" id="ARBA00013023"/>
    </source>
</evidence>
<evidence type="ECO:0000259" key="25">
    <source>
        <dbReference type="Pfam" id="PF08245"/>
    </source>
</evidence>
<evidence type="ECO:0000256" key="8">
    <source>
        <dbReference type="ARBA" id="ARBA00013025"/>
    </source>
</evidence>
<dbReference type="InterPro" id="IPR004101">
    <property type="entry name" value="Mur_ligase_C"/>
</dbReference>
<evidence type="ECO:0000259" key="24">
    <source>
        <dbReference type="Pfam" id="PF02875"/>
    </source>
</evidence>
<accession>A0A1W0CU39</accession>
<keyword evidence="12 23" id="KW-0547">Nucleotide-binding</keyword>
<dbReference type="InterPro" id="IPR036615">
    <property type="entry name" value="Mur_ligase_C_dom_sf"/>
</dbReference>
<dbReference type="PIRSF" id="PIRSF001563">
    <property type="entry name" value="Folylpolyglu_synth"/>
    <property type="match status" value="1"/>
</dbReference>
<evidence type="ECO:0000256" key="20">
    <source>
        <dbReference type="ARBA" id="ARBA00047808"/>
    </source>
</evidence>
<dbReference type="InterPro" id="IPR013221">
    <property type="entry name" value="Mur_ligase_cen"/>
</dbReference>
<keyword evidence="15" id="KW-0289">Folate biosynthesis</keyword>
<dbReference type="GO" id="GO:0046654">
    <property type="term" value="P:tetrahydrofolate biosynthetic process"/>
    <property type="evidence" value="ECO:0007669"/>
    <property type="project" value="UniProtKB-UniPathway"/>
</dbReference>
<keyword evidence="14" id="KW-0460">Magnesium</keyword>
<evidence type="ECO:0000256" key="3">
    <source>
        <dbReference type="ARBA" id="ARBA00004799"/>
    </source>
</evidence>
<reference evidence="26 27" key="1">
    <citation type="submission" date="2017-02" db="EMBL/GenBank/DDBJ databases">
        <title>Chromobacterium haemolyticum H5244.</title>
        <authorList>
            <person name="Gulvik C.A."/>
        </authorList>
    </citation>
    <scope>NUCLEOTIDE SEQUENCE [LARGE SCALE GENOMIC DNA]</scope>
    <source>
        <strain evidence="26 27">H5244</strain>
    </source>
</reference>
<feature type="domain" description="Mur ligase C-terminal" evidence="24">
    <location>
        <begin position="287"/>
        <end position="408"/>
    </location>
</feature>
<comment type="catalytic activity">
    <reaction evidence="20">
        <text>10-formyltetrahydrofolyl-(gamma-L-Glu)(n) + L-glutamate + ATP = 10-formyltetrahydrofolyl-(gamma-L-Glu)(n+1) + ADP + phosphate + H(+)</text>
        <dbReference type="Rhea" id="RHEA:51904"/>
        <dbReference type="Rhea" id="RHEA-COMP:13088"/>
        <dbReference type="Rhea" id="RHEA-COMP:14300"/>
        <dbReference type="ChEBI" id="CHEBI:15378"/>
        <dbReference type="ChEBI" id="CHEBI:29985"/>
        <dbReference type="ChEBI" id="CHEBI:30616"/>
        <dbReference type="ChEBI" id="CHEBI:43474"/>
        <dbReference type="ChEBI" id="CHEBI:134413"/>
        <dbReference type="ChEBI" id="CHEBI:456216"/>
        <dbReference type="EC" id="6.3.2.17"/>
    </reaction>
</comment>
<evidence type="ECO:0000313" key="27">
    <source>
        <dbReference type="Proteomes" id="UP000192721"/>
    </source>
</evidence>
<dbReference type="PANTHER" id="PTHR11136:SF0">
    <property type="entry name" value="DIHYDROFOLATE SYNTHETASE-RELATED"/>
    <property type="match status" value="1"/>
</dbReference>
<dbReference type="PANTHER" id="PTHR11136">
    <property type="entry name" value="FOLYLPOLYGLUTAMATE SYNTHASE-RELATED"/>
    <property type="match status" value="1"/>
</dbReference>
<evidence type="ECO:0000256" key="1">
    <source>
        <dbReference type="ARBA" id="ARBA00001946"/>
    </source>
</evidence>
<dbReference type="SUPFAM" id="SSF53244">
    <property type="entry name" value="MurD-like peptide ligases, peptide-binding domain"/>
    <property type="match status" value="1"/>
</dbReference>
<evidence type="ECO:0000256" key="22">
    <source>
        <dbReference type="ARBA" id="ARBA00049161"/>
    </source>
</evidence>
<dbReference type="Gene3D" id="3.40.1190.10">
    <property type="entry name" value="Mur-like, catalytic domain"/>
    <property type="match status" value="1"/>
</dbReference>
<feature type="domain" description="Mur ligase central" evidence="25">
    <location>
        <begin position="47"/>
        <end position="261"/>
    </location>
</feature>
<evidence type="ECO:0000256" key="13">
    <source>
        <dbReference type="ARBA" id="ARBA00022840"/>
    </source>
</evidence>
<evidence type="ECO:0000313" key="26">
    <source>
        <dbReference type="EMBL" id="OQS38198.1"/>
    </source>
</evidence>
<protein>
    <recommendedName>
        <fullName evidence="9">Dihydrofolate synthase/folylpolyglutamate synthase</fullName>
        <ecNumber evidence="7">6.3.2.12</ecNumber>
        <ecNumber evidence="8">6.3.2.17</ecNumber>
    </recommendedName>
    <alternativeName>
        <fullName evidence="18">Folylpoly-gamma-glutamate synthetase-dihydrofolate synthetase</fullName>
    </alternativeName>
    <alternativeName>
        <fullName evidence="16">Folylpolyglutamate synthetase</fullName>
    </alternativeName>
    <alternativeName>
        <fullName evidence="17">Tetrahydrofolylpolyglutamate synthase</fullName>
    </alternativeName>
</protein>
<comment type="pathway">
    <text evidence="3">Cofactor biosynthesis; tetrahydrofolate biosynthesis; 7,8-dihydrofolate from 2-amino-4-hydroxy-6-hydroxymethyl-7,8-dihydropteridine diphosphate and 4-aminobenzoate: step 2/2.</text>
</comment>